<name>A0AAP2GGL2_9BACT</name>
<sequence length="397" mass="44589">MATLHQYAALTSGSIIQDKNFYLLTLFQEQSAVRTLLTNDHSLQALKAVQRSAQEKAIKLCEKDRACVVNAFIFSAEEIRNVSDRFRTMTHEKPVAALIEDHLRASGSFLPLAAKNPADLLAAAWEQCAQGINNILEVYGNGKRGMYPRIDSVTYSVNSAYYQDAVYLWAKEIDRSQDKNSLFFEASLEFALALLDINNRDEAARYEPLKDGENRASIARVENTSWQDYPYASIVILGAVSELYNSKLPPLGKLNVRLGADNFRKGLAPFIIVSGGHVHPFRTPVCEAIEMKRELMEKYGIPEDRIIVEPHARHTTTNIRNATRLMIQYGIPIDKKSLIATNDVHSAYTESKVFADRCLRELGYLPGIIQSRISPSTIEFLPQLNSLGRDPRDPLDP</sequence>
<dbReference type="PANTHER" id="PTHR30336:SF20">
    <property type="entry name" value="DUF218 DOMAIN-CONTAINING PROTEIN"/>
    <property type="match status" value="1"/>
</dbReference>
<dbReference type="Gene3D" id="3.40.50.620">
    <property type="entry name" value="HUPs"/>
    <property type="match status" value="1"/>
</dbReference>
<comment type="caution">
    <text evidence="2">The sequence shown here is derived from an EMBL/GenBank/DDBJ whole genome shotgun (WGS) entry which is preliminary data.</text>
</comment>
<organism evidence="2 3">
    <name type="scientific">Dawidia soli</name>
    <dbReference type="NCBI Taxonomy" id="2782352"/>
    <lineage>
        <taxon>Bacteria</taxon>
        <taxon>Pseudomonadati</taxon>
        <taxon>Bacteroidota</taxon>
        <taxon>Cytophagia</taxon>
        <taxon>Cytophagales</taxon>
        <taxon>Chryseotaleaceae</taxon>
        <taxon>Dawidia</taxon>
    </lineage>
</organism>
<dbReference type="Pfam" id="PF02698">
    <property type="entry name" value="DUF218"/>
    <property type="match status" value="1"/>
</dbReference>
<reference evidence="2 3" key="1">
    <citation type="submission" date="2021-05" db="EMBL/GenBank/DDBJ databases">
        <title>A Polyphasic approach of four new species of the genus Ohtaekwangia: Ohtaekwangia histidinii sp. nov., Ohtaekwangia cretensis sp. nov., Ohtaekwangia indiensis sp. nov., Ohtaekwangia reichenbachii sp. nov. from diverse environment.</title>
        <authorList>
            <person name="Octaviana S."/>
        </authorList>
    </citation>
    <scope>NUCLEOTIDE SEQUENCE [LARGE SCALE GENOMIC DNA]</scope>
    <source>
        <strain evidence="2 3">PWU37</strain>
    </source>
</reference>
<dbReference type="CDD" id="cd06259">
    <property type="entry name" value="YdcF-like"/>
    <property type="match status" value="1"/>
</dbReference>
<dbReference type="AlphaFoldDB" id="A0AAP2GGL2"/>
<dbReference type="Proteomes" id="UP001319180">
    <property type="component" value="Unassembled WGS sequence"/>
</dbReference>
<keyword evidence="3" id="KW-1185">Reference proteome</keyword>
<dbReference type="InterPro" id="IPR014729">
    <property type="entry name" value="Rossmann-like_a/b/a_fold"/>
</dbReference>
<evidence type="ECO:0000259" key="1">
    <source>
        <dbReference type="Pfam" id="PF02698"/>
    </source>
</evidence>
<gene>
    <name evidence="2" type="ORF">KK078_29130</name>
</gene>
<evidence type="ECO:0000313" key="2">
    <source>
        <dbReference type="EMBL" id="MBT1690664.1"/>
    </source>
</evidence>
<dbReference type="InterPro" id="IPR051599">
    <property type="entry name" value="Cell_Envelope_Assoc"/>
</dbReference>
<feature type="domain" description="DUF218" evidence="1">
    <location>
        <begin position="234"/>
        <end position="347"/>
    </location>
</feature>
<accession>A0AAP2GGL2</accession>
<protein>
    <submittedName>
        <fullName evidence="2">YdcF family protein</fullName>
    </submittedName>
</protein>
<dbReference type="EMBL" id="JAHESC010000078">
    <property type="protein sequence ID" value="MBT1690664.1"/>
    <property type="molecule type" value="Genomic_DNA"/>
</dbReference>
<dbReference type="RefSeq" id="WP_254094337.1">
    <property type="nucleotide sequence ID" value="NZ_JAHESC010000078.1"/>
</dbReference>
<dbReference type="PANTHER" id="PTHR30336">
    <property type="entry name" value="INNER MEMBRANE PROTEIN, PROBABLE PERMEASE"/>
    <property type="match status" value="1"/>
</dbReference>
<dbReference type="GO" id="GO:0005886">
    <property type="term" value="C:plasma membrane"/>
    <property type="evidence" value="ECO:0007669"/>
    <property type="project" value="TreeGrafter"/>
</dbReference>
<dbReference type="InterPro" id="IPR003848">
    <property type="entry name" value="DUF218"/>
</dbReference>
<evidence type="ECO:0000313" key="3">
    <source>
        <dbReference type="Proteomes" id="UP001319180"/>
    </source>
</evidence>
<proteinExistence type="predicted"/>